<protein>
    <recommendedName>
        <fullName evidence="3">ATPase expression protein 1</fullName>
    </recommendedName>
</protein>
<evidence type="ECO:0000313" key="1">
    <source>
        <dbReference type="EMBL" id="EGW29925.1"/>
    </source>
</evidence>
<dbReference type="eggNOG" id="ENOG502RPYZ">
    <property type="taxonomic scope" value="Eukaryota"/>
</dbReference>
<accession>G3AVH6</accession>
<dbReference type="KEGG" id="spaa:SPAPADRAFT_63551"/>
<dbReference type="EMBL" id="GL996506">
    <property type="protein sequence ID" value="EGW29925.1"/>
    <property type="molecule type" value="Genomic_DNA"/>
</dbReference>
<dbReference type="OrthoDB" id="4093324at2759"/>
<dbReference type="GeneID" id="18874800"/>
<evidence type="ECO:0000313" key="2">
    <source>
        <dbReference type="Proteomes" id="UP000000709"/>
    </source>
</evidence>
<name>G3AVH6_SPAPN</name>
<sequence>MLRVLRVAQRRCLARYSSTAILDFLQHNTLSYTTIPELEPLLSQLSITDQTALVQQYPNLINVQFQTLLKQGTYHDNFQFILAHHAQLYPELIQVYIYNLLASNYVMPAVALLHKLSDSSTFQLANEIWSILVSKVCENHSHFGAIFIYHNLINNYKYYTDEPSTYVRENNLVPFLVNVETIEQLAMIFTNYKDAARVEGMFDYFTRFYSYAYNKKVYKSLLILLVESYSEINMSAAFTHFNQLMSAHDEKSSKRFTGKEASTKATAIQRRVVDNAKVRLDNVMYNKNVYTTLTDADKTDDSLKKPLDIHQELVAKLNGVGLYNPIIQRNVYSRDYPKKKPIAILSGTISLLDLPKFHHMIHTHVEQILSSGEATHKLVNICLNNHVNITMFVMASLCDLNKLDLILELVPQLHAQIKRHDTQKPIINNETFLYILTKYPQHTLRSLEELYKWHVEINKIPTVTFLHQFITKLLSIPTISKYDIEQYIKAFLKLQPHLQLDPVSFANYTTIKGLEPYNKFISCK</sequence>
<reference evidence="1 2" key="1">
    <citation type="journal article" date="2011" name="Proc. Natl. Acad. Sci. U.S.A.">
        <title>Comparative genomics of xylose-fermenting fungi for enhanced biofuel production.</title>
        <authorList>
            <person name="Wohlbach D.J."/>
            <person name="Kuo A."/>
            <person name="Sato T.K."/>
            <person name="Potts K.M."/>
            <person name="Salamov A.A."/>
            <person name="LaButti K.M."/>
            <person name="Sun H."/>
            <person name="Clum A."/>
            <person name="Pangilinan J.L."/>
            <person name="Lindquist E.A."/>
            <person name="Lucas S."/>
            <person name="Lapidus A."/>
            <person name="Jin M."/>
            <person name="Gunawan C."/>
            <person name="Balan V."/>
            <person name="Dale B.E."/>
            <person name="Jeffries T.W."/>
            <person name="Zinkel R."/>
            <person name="Barry K.W."/>
            <person name="Grigoriev I.V."/>
            <person name="Gasch A.P."/>
        </authorList>
    </citation>
    <scope>NUCLEOTIDE SEQUENCE [LARGE SCALE GENOMIC DNA]</scope>
    <source>
        <strain evidence="2">NRRL Y-27907 / 11-Y1</strain>
    </source>
</reference>
<evidence type="ECO:0008006" key="3">
    <source>
        <dbReference type="Google" id="ProtNLM"/>
    </source>
</evidence>
<proteinExistence type="predicted"/>
<gene>
    <name evidence="1" type="ORF">SPAPADRAFT_63551</name>
</gene>
<dbReference type="Proteomes" id="UP000000709">
    <property type="component" value="Unassembled WGS sequence"/>
</dbReference>
<dbReference type="OMA" id="AGWENIH"/>
<dbReference type="AlphaFoldDB" id="G3AVH6"/>
<dbReference type="HOGENOM" id="CLU_519877_0_0_1"/>
<dbReference type="RefSeq" id="XP_007377691.1">
    <property type="nucleotide sequence ID" value="XM_007377629.1"/>
</dbReference>
<dbReference type="InParanoid" id="G3AVH6"/>
<keyword evidence="2" id="KW-1185">Reference proteome</keyword>
<dbReference type="STRING" id="619300.G3AVH6"/>
<organism evidence="2">
    <name type="scientific">Spathaspora passalidarum (strain NRRL Y-27907 / 11-Y1)</name>
    <dbReference type="NCBI Taxonomy" id="619300"/>
    <lineage>
        <taxon>Eukaryota</taxon>
        <taxon>Fungi</taxon>
        <taxon>Dikarya</taxon>
        <taxon>Ascomycota</taxon>
        <taxon>Saccharomycotina</taxon>
        <taxon>Pichiomycetes</taxon>
        <taxon>Debaryomycetaceae</taxon>
        <taxon>Spathaspora</taxon>
    </lineage>
</organism>